<dbReference type="EMBL" id="JBJQND010000004">
    <property type="protein sequence ID" value="KAL3880381.1"/>
    <property type="molecule type" value="Genomic_DNA"/>
</dbReference>
<dbReference type="PANTHER" id="PTHR24238">
    <property type="entry name" value="G-PROTEIN COUPLED RECEPTOR"/>
    <property type="match status" value="1"/>
</dbReference>
<evidence type="ECO:0000256" key="6">
    <source>
        <dbReference type="ARBA" id="ARBA00023170"/>
    </source>
</evidence>
<evidence type="ECO:0000256" key="8">
    <source>
        <dbReference type="RuleBase" id="RU000688"/>
    </source>
</evidence>
<evidence type="ECO:0000313" key="12">
    <source>
        <dbReference type="Proteomes" id="UP001634394"/>
    </source>
</evidence>
<dbReference type="GO" id="GO:0016020">
    <property type="term" value="C:membrane"/>
    <property type="evidence" value="ECO:0007669"/>
    <property type="project" value="UniProtKB-SubCell"/>
</dbReference>
<name>A0ABD3X3U0_SINWO</name>
<dbReference type="Proteomes" id="UP001634394">
    <property type="component" value="Unassembled WGS sequence"/>
</dbReference>
<keyword evidence="2 8" id="KW-0812">Transmembrane</keyword>
<feature type="transmembrane region" description="Helical" evidence="9">
    <location>
        <begin position="327"/>
        <end position="345"/>
    </location>
</feature>
<organism evidence="11 12">
    <name type="scientific">Sinanodonta woodiana</name>
    <name type="common">Chinese pond mussel</name>
    <name type="synonym">Anodonta woodiana</name>
    <dbReference type="NCBI Taxonomy" id="1069815"/>
    <lineage>
        <taxon>Eukaryota</taxon>
        <taxon>Metazoa</taxon>
        <taxon>Spiralia</taxon>
        <taxon>Lophotrochozoa</taxon>
        <taxon>Mollusca</taxon>
        <taxon>Bivalvia</taxon>
        <taxon>Autobranchia</taxon>
        <taxon>Heteroconchia</taxon>
        <taxon>Palaeoheterodonta</taxon>
        <taxon>Unionida</taxon>
        <taxon>Unionoidea</taxon>
        <taxon>Unionidae</taxon>
        <taxon>Unioninae</taxon>
        <taxon>Sinanodonta</taxon>
    </lineage>
</organism>
<dbReference type="GO" id="GO:0004930">
    <property type="term" value="F:G protein-coupled receptor activity"/>
    <property type="evidence" value="ECO:0007669"/>
    <property type="project" value="UniProtKB-KW"/>
</dbReference>
<reference evidence="11 12" key="1">
    <citation type="submission" date="2024-11" db="EMBL/GenBank/DDBJ databases">
        <title>Chromosome-level genome assembly of the freshwater bivalve Anodonta woodiana.</title>
        <authorList>
            <person name="Chen X."/>
        </authorList>
    </citation>
    <scope>NUCLEOTIDE SEQUENCE [LARGE SCALE GENOMIC DNA]</scope>
    <source>
        <strain evidence="11">MN2024</strain>
        <tissue evidence="11">Gills</tissue>
    </source>
</reference>
<feature type="transmembrane region" description="Helical" evidence="9">
    <location>
        <begin position="143"/>
        <end position="160"/>
    </location>
</feature>
<evidence type="ECO:0000256" key="5">
    <source>
        <dbReference type="ARBA" id="ARBA00023136"/>
    </source>
</evidence>
<dbReference type="PROSITE" id="PS50262">
    <property type="entry name" value="G_PROTEIN_RECEP_F1_2"/>
    <property type="match status" value="1"/>
</dbReference>
<dbReference type="Gene3D" id="1.20.1070.10">
    <property type="entry name" value="Rhodopsin 7-helix transmembrane proteins"/>
    <property type="match status" value="1"/>
</dbReference>
<comment type="subcellular location">
    <subcellularLocation>
        <location evidence="1">Membrane</location>
        <topology evidence="1">Multi-pass membrane protein</topology>
    </subcellularLocation>
</comment>
<dbReference type="SUPFAM" id="SSF81321">
    <property type="entry name" value="Family A G protein-coupled receptor-like"/>
    <property type="match status" value="1"/>
</dbReference>
<protein>
    <recommendedName>
        <fullName evidence="10">G-protein coupled receptors family 1 profile domain-containing protein</fullName>
    </recommendedName>
</protein>
<feature type="transmembrane region" description="Helical" evidence="9">
    <location>
        <begin position="284"/>
        <end position="307"/>
    </location>
</feature>
<proteinExistence type="inferred from homology"/>
<keyword evidence="3 9" id="KW-1133">Transmembrane helix</keyword>
<gene>
    <name evidence="11" type="ORF">ACJMK2_032625</name>
</gene>
<evidence type="ECO:0000256" key="1">
    <source>
        <dbReference type="ARBA" id="ARBA00004141"/>
    </source>
</evidence>
<dbReference type="CDD" id="cd00637">
    <property type="entry name" value="7tm_classA_rhodopsin-like"/>
    <property type="match status" value="1"/>
</dbReference>
<evidence type="ECO:0000256" key="3">
    <source>
        <dbReference type="ARBA" id="ARBA00022989"/>
    </source>
</evidence>
<evidence type="ECO:0000256" key="9">
    <source>
        <dbReference type="SAM" id="Phobius"/>
    </source>
</evidence>
<keyword evidence="6 8" id="KW-0675">Receptor</keyword>
<dbReference type="Pfam" id="PF00001">
    <property type="entry name" value="7tm_1"/>
    <property type="match status" value="1"/>
</dbReference>
<keyword evidence="5 9" id="KW-0472">Membrane</keyword>
<feature type="transmembrane region" description="Helical" evidence="9">
    <location>
        <begin position="64"/>
        <end position="84"/>
    </location>
</feature>
<comment type="caution">
    <text evidence="11">The sequence shown here is derived from an EMBL/GenBank/DDBJ whole genome shotgun (WGS) entry which is preliminary data.</text>
</comment>
<keyword evidence="4 8" id="KW-0297">G-protein coupled receptor</keyword>
<evidence type="ECO:0000256" key="7">
    <source>
        <dbReference type="ARBA" id="ARBA00023224"/>
    </source>
</evidence>
<keyword evidence="12" id="KW-1185">Reference proteome</keyword>
<evidence type="ECO:0000259" key="10">
    <source>
        <dbReference type="PROSITE" id="PS50262"/>
    </source>
</evidence>
<dbReference type="AlphaFoldDB" id="A0ABD3X3U0"/>
<dbReference type="PROSITE" id="PS00237">
    <property type="entry name" value="G_PROTEIN_RECEP_F1_1"/>
    <property type="match status" value="1"/>
</dbReference>
<feature type="transmembrane region" description="Helical" evidence="9">
    <location>
        <begin position="194"/>
        <end position="218"/>
    </location>
</feature>
<comment type="similarity">
    <text evidence="8">Belongs to the G-protein coupled receptor 1 family.</text>
</comment>
<accession>A0ABD3X3U0</accession>
<feature type="domain" description="G-protein coupled receptors family 1 profile" evidence="10">
    <location>
        <begin position="44"/>
        <end position="342"/>
    </location>
</feature>
<sequence length="384" mass="44246">MNSSQNYQQDGINWTLEEENDEHFKVLIPAVVLSVIAMIIGIFGNSLVLYIFKYRYKPSSHRCFILCLATFDIMFDVIGIPFMIVEMRLQYIFTDVVACKIHRIINYSYGSCSALTVMVIAIDRYLKVCKSNGKQITHKMAKGMCFIITFLGIIGSLPSLELYGHRDVPTTIPNVNTTQCQPKNKYKEDVLFPTLFNCFLALCFMATMVTVCICYTMIVRKVKTQKAKWKTTLLPDNSTCTRSLNSSEDPSTTSNQAIIIHQDVCNRIHVKSTSTVKTHRVAKMLFVVTAVFFCSYIPYFCLIITVYANNNLKDDWSKMGEAFFELFWRSFLINSFANPIIYGFMDKKFRDECNTLLNKFINRRLRRIINLTFQQTMVGKNLNT</sequence>
<feature type="transmembrane region" description="Helical" evidence="9">
    <location>
        <begin position="104"/>
        <end position="122"/>
    </location>
</feature>
<dbReference type="InterPro" id="IPR017452">
    <property type="entry name" value="GPCR_Rhodpsn_7TM"/>
</dbReference>
<evidence type="ECO:0000256" key="2">
    <source>
        <dbReference type="ARBA" id="ARBA00022692"/>
    </source>
</evidence>
<dbReference type="InterPro" id="IPR000276">
    <property type="entry name" value="GPCR_Rhodpsn"/>
</dbReference>
<dbReference type="PRINTS" id="PR00237">
    <property type="entry name" value="GPCRRHODOPSN"/>
</dbReference>
<feature type="transmembrane region" description="Helical" evidence="9">
    <location>
        <begin position="26"/>
        <end position="52"/>
    </location>
</feature>
<evidence type="ECO:0000256" key="4">
    <source>
        <dbReference type="ARBA" id="ARBA00023040"/>
    </source>
</evidence>
<evidence type="ECO:0000313" key="11">
    <source>
        <dbReference type="EMBL" id="KAL3880381.1"/>
    </source>
</evidence>
<keyword evidence="7 8" id="KW-0807">Transducer</keyword>